<dbReference type="InterPro" id="IPR000073">
    <property type="entry name" value="AB_hydrolase_1"/>
</dbReference>
<name>A0ABP9JFV5_9MICO</name>
<dbReference type="SUPFAM" id="SSF53474">
    <property type="entry name" value="alpha/beta-Hydrolases"/>
    <property type="match status" value="1"/>
</dbReference>
<keyword evidence="1" id="KW-0378">Hydrolase</keyword>
<dbReference type="PRINTS" id="PR00111">
    <property type="entry name" value="ABHYDROLASE"/>
</dbReference>
<dbReference type="PANTHER" id="PTHR43798">
    <property type="entry name" value="MONOACYLGLYCEROL LIPASE"/>
    <property type="match status" value="1"/>
</dbReference>
<dbReference type="InterPro" id="IPR050266">
    <property type="entry name" value="AB_hydrolase_sf"/>
</dbReference>
<comment type="caution">
    <text evidence="3">The sequence shown here is derived from an EMBL/GenBank/DDBJ whole genome shotgun (WGS) entry which is preliminary data.</text>
</comment>
<dbReference type="EMBL" id="BAABIW010000016">
    <property type="protein sequence ID" value="GAA5028662.1"/>
    <property type="molecule type" value="Genomic_DNA"/>
</dbReference>
<accession>A0ABP9JFV5</accession>
<proteinExistence type="predicted"/>
<sequence>MSTAAAFVIELPVGSLAIHDLSTGHPAATAPVVLAVHGITANGLSWRRVAEEVARRRGPDAVRFLAPDLRGRGDSRSVPGPYGLGAHVDDLVATATAFGSAPVLVGHSMGAFVAALAAARHPDRFPAAVLVDGGLAFPVPAGLDVDAALQSVIGPAMDRLSMRFADPAAYLAFWRQHPAVGPILDGPAGEAARAYIEHDLVEGPAEPGHGDRWRSTCVLDAVRADGADVLADAETHAALRTAVGQGVAAELVWAERGLLDEPQGLYDEQRLATIGVPDGVRTTQVDANHYDVVLGETGVRAVADAVERQLGA</sequence>
<dbReference type="PANTHER" id="PTHR43798:SF31">
    <property type="entry name" value="AB HYDROLASE SUPERFAMILY PROTEIN YCLE"/>
    <property type="match status" value="1"/>
</dbReference>
<organism evidence="3 4">
    <name type="scientific">Terrabacter aeriphilus</name>
    <dbReference type="NCBI Taxonomy" id="515662"/>
    <lineage>
        <taxon>Bacteria</taxon>
        <taxon>Bacillati</taxon>
        <taxon>Actinomycetota</taxon>
        <taxon>Actinomycetes</taxon>
        <taxon>Micrococcales</taxon>
        <taxon>Intrasporangiaceae</taxon>
        <taxon>Terrabacter</taxon>
    </lineage>
</organism>
<gene>
    <name evidence="3" type="ORF">GCM10023258_24430</name>
</gene>
<feature type="domain" description="AB hydrolase-1" evidence="2">
    <location>
        <begin position="31"/>
        <end position="137"/>
    </location>
</feature>
<protein>
    <recommendedName>
        <fullName evidence="2">AB hydrolase-1 domain-containing protein</fullName>
    </recommendedName>
</protein>
<dbReference type="Proteomes" id="UP001500427">
    <property type="component" value="Unassembled WGS sequence"/>
</dbReference>
<reference evidence="4" key="1">
    <citation type="journal article" date="2019" name="Int. J. Syst. Evol. Microbiol.">
        <title>The Global Catalogue of Microorganisms (GCM) 10K type strain sequencing project: providing services to taxonomists for standard genome sequencing and annotation.</title>
        <authorList>
            <consortium name="The Broad Institute Genomics Platform"/>
            <consortium name="The Broad Institute Genome Sequencing Center for Infectious Disease"/>
            <person name="Wu L."/>
            <person name="Ma J."/>
        </authorList>
    </citation>
    <scope>NUCLEOTIDE SEQUENCE [LARGE SCALE GENOMIC DNA]</scope>
    <source>
        <strain evidence="4">JCM 17687</strain>
    </source>
</reference>
<dbReference type="Pfam" id="PF00561">
    <property type="entry name" value="Abhydrolase_1"/>
    <property type="match status" value="1"/>
</dbReference>
<dbReference type="RefSeq" id="WP_345507756.1">
    <property type="nucleotide sequence ID" value="NZ_BAABIW010000016.1"/>
</dbReference>
<evidence type="ECO:0000313" key="3">
    <source>
        <dbReference type="EMBL" id="GAA5028662.1"/>
    </source>
</evidence>
<dbReference type="Gene3D" id="3.40.50.1820">
    <property type="entry name" value="alpha/beta hydrolase"/>
    <property type="match status" value="1"/>
</dbReference>
<evidence type="ECO:0000256" key="1">
    <source>
        <dbReference type="ARBA" id="ARBA00022801"/>
    </source>
</evidence>
<keyword evidence="4" id="KW-1185">Reference proteome</keyword>
<evidence type="ECO:0000313" key="4">
    <source>
        <dbReference type="Proteomes" id="UP001500427"/>
    </source>
</evidence>
<dbReference type="InterPro" id="IPR029058">
    <property type="entry name" value="AB_hydrolase_fold"/>
</dbReference>
<evidence type="ECO:0000259" key="2">
    <source>
        <dbReference type="Pfam" id="PF00561"/>
    </source>
</evidence>